<dbReference type="CDD" id="cd03134">
    <property type="entry name" value="GATase1_PfpI_like"/>
    <property type="match status" value="1"/>
</dbReference>
<dbReference type="AlphaFoldDB" id="A0A1A9BCN3"/>
<dbReference type="GO" id="GO:0008233">
    <property type="term" value="F:peptidase activity"/>
    <property type="evidence" value="ECO:0007669"/>
    <property type="project" value="UniProtKB-KW"/>
</dbReference>
<evidence type="ECO:0000259" key="2">
    <source>
        <dbReference type="Pfam" id="PF01965"/>
    </source>
</evidence>
<evidence type="ECO:0000313" key="4">
    <source>
        <dbReference type="Proteomes" id="UP000199558"/>
    </source>
</evidence>
<keyword evidence="3" id="KW-0378">Hydrolase</keyword>
<name>A0A1A9BCN3_9ACTN</name>
<accession>A0A1A9BCN3</accession>
<keyword evidence="4" id="KW-1185">Reference proteome</keyword>
<keyword evidence="3" id="KW-0645">Protease</keyword>
<sequence length="193" mass="21168">MAQSQQRLTGKRVACLAADGVEDVEYTQSRAAAEQAGAEVHLVSLNSGEIQSMNQDINPANRYRVDRTVNEADAADYDGLLLPGGTVNPDRLRMNQQAMDFVRAFFEQQKPVAAICHGPWSLVETGMVNGRTVTSFPSLRTDIRNAGGNWVDQQVQVDNGLITSRNPSDLPAFCAKMVEEFAKGERVRHMTTA</sequence>
<protein>
    <submittedName>
        <fullName evidence="3">Protease I</fullName>
    </submittedName>
</protein>
<feature type="domain" description="DJ-1/PfpI" evidence="2">
    <location>
        <begin position="11"/>
        <end position="180"/>
    </location>
</feature>
<dbReference type="EMBL" id="FLRH01000003">
    <property type="protein sequence ID" value="SBT67265.1"/>
    <property type="molecule type" value="Genomic_DNA"/>
</dbReference>
<comment type="similarity">
    <text evidence="1">Belongs to the peptidase C56 family.</text>
</comment>
<dbReference type="PANTHER" id="PTHR42733:SF12">
    <property type="entry name" value="PROTEINASE"/>
    <property type="match status" value="1"/>
</dbReference>
<evidence type="ECO:0000313" key="3">
    <source>
        <dbReference type="EMBL" id="SBT67265.1"/>
    </source>
</evidence>
<proteinExistence type="inferred from homology"/>
<gene>
    <name evidence="3" type="ORF">GA0070622_4320</name>
</gene>
<dbReference type="OrthoDB" id="9792284at2"/>
<evidence type="ECO:0000256" key="1">
    <source>
        <dbReference type="ARBA" id="ARBA00008542"/>
    </source>
</evidence>
<dbReference type="Pfam" id="PF01965">
    <property type="entry name" value="DJ-1_PfpI"/>
    <property type="match status" value="1"/>
</dbReference>
<reference evidence="4" key="1">
    <citation type="submission" date="2016-06" db="EMBL/GenBank/DDBJ databases">
        <authorList>
            <person name="Varghese N."/>
            <person name="Submissions Spin"/>
        </authorList>
    </citation>
    <scope>NUCLEOTIDE SEQUENCE [LARGE SCALE GENOMIC DNA]</scope>
    <source>
        <strain evidence="4">DSM 45794</strain>
    </source>
</reference>
<dbReference type="STRING" id="946078.GA0070622_4320"/>
<dbReference type="Gene3D" id="3.40.50.880">
    <property type="match status" value="1"/>
</dbReference>
<dbReference type="RefSeq" id="WP_091576640.1">
    <property type="nucleotide sequence ID" value="NZ_FLRH01000003.1"/>
</dbReference>
<organism evidence="3 4">
    <name type="scientific">Micromonospora sediminicola</name>
    <dbReference type="NCBI Taxonomy" id="946078"/>
    <lineage>
        <taxon>Bacteria</taxon>
        <taxon>Bacillati</taxon>
        <taxon>Actinomycetota</taxon>
        <taxon>Actinomycetes</taxon>
        <taxon>Micromonosporales</taxon>
        <taxon>Micromonosporaceae</taxon>
        <taxon>Micromonospora</taxon>
    </lineage>
</organism>
<dbReference type="Proteomes" id="UP000199558">
    <property type="component" value="Unassembled WGS sequence"/>
</dbReference>
<dbReference type="InterPro" id="IPR002818">
    <property type="entry name" value="DJ-1/PfpI"/>
</dbReference>
<dbReference type="InterPro" id="IPR006286">
    <property type="entry name" value="C56_PfpI-like"/>
</dbReference>
<dbReference type="PROSITE" id="PS51276">
    <property type="entry name" value="PEPTIDASE_C56_PFPI"/>
    <property type="match status" value="1"/>
</dbReference>
<dbReference type="PANTHER" id="PTHR42733">
    <property type="entry name" value="DJ-1 PROTEIN"/>
    <property type="match status" value="1"/>
</dbReference>
<dbReference type="GO" id="GO:0006508">
    <property type="term" value="P:proteolysis"/>
    <property type="evidence" value="ECO:0007669"/>
    <property type="project" value="UniProtKB-KW"/>
</dbReference>
<dbReference type="SUPFAM" id="SSF52317">
    <property type="entry name" value="Class I glutamine amidotransferase-like"/>
    <property type="match status" value="1"/>
</dbReference>
<dbReference type="InterPro" id="IPR029062">
    <property type="entry name" value="Class_I_gatase-like"/>
</dbReference>
<dbReference type="NCBIfam" id="TIGR01382">
    <property type="entry name" value="PfpI"/>
    <property type="match status" value="1"/>
</dbReference>